<dbReference type="SUPFAM" id="SSF48452">
    <property type="entry name" value="TPR-like"/>
    <property type="match status" value="2"/>
</dbReference>
<gene>
    <name evidence="2" type="ORF">IQ249_03135</name>
</gene>
<dbReference type="PANTHER" id="PTHR10098">
    <property type="entry name" value="RAPSYN-RELATED"/>
    <property type="match status" value="1"/>
</dbReference>
<dbReference type="EMBL" id="JADEWZ010000003">
    <property type="protein sequence ID" value="MBE9114884.1"/>
    <property type="molecule type" value="Genomic_DNA"/>
</dbReference>
<dbReference type="InterPro" id="IPR011990">
    <property type="entry name" value="TPR-like_helical_dom_sf"/>
</dbReference>
<dbReference type="InterPro" id="IPR019734">
    <property type="entry name" value="TPR_rpt"/>
</dbReference>
<sequence>MVSFPLKPRRILAKIRLWRKSRSRWDFATFLGLVVLTFLWVVAQPAIARDGNSSAQASEPISLLQEGTQRYQAGQFSEAAAIWQQATQEYERQGDTFKMVQALNYLSVAYQDLGQWEEAQRAISKSLDYLQAQKDLESEEIALFAQTLNNQGSLQLARGETETALETWKQAEDLYDRAGNETGRLGSQLNQAQALQVLGHYRRAQSQLEKINAQLQKQPDSLLKAQGLRSLGRTLQTVGDLVQAKTVLEQSWRISEQLGATGDTGATLFSIGNVARDLQRGDVALSYYQEAAKKARTPIARLEAQLNQLSLAIAQCRGKTASCSTELRPLLSEIKGQLIPLQPSRSTIYAKVNLAESMMVLGENPQNTAQWLATAVQQAKQLHDPRSEAYALTQLGKLYRQTEQFTEAQNLTQQATQIAQTINADDIVARSAWQMGQLLRQAKETKSAIASYQTSINALKSLRSDLVTVNRDIQFDFKESVEPVYREFVSLLLQPGATQEDLQTAREAIEALQIAELDNFFQEACLTAHSVQIDRIDAKGAVVYPIILRDRLEVILSIPQQPLRHYTTQLPQEELERTFQKLYSSFYLGYSGEERLLIARQVYDWLIRPVETELTQSNIKTLVFVLDGFLQNLPMGALYDGKQYLIEKYSIALSPGLQIFPKGLETEKPETLTAGLTEARQGFPALPGVQSEVKQISAEVEAKVLLDREFTRSAFQDQIKAKDFNIVHLATHGQFSSDPEQTFLLTWDDRINVKDFDRLLRANQQGDRAIDLLVLSACQTASGDRRAALGLAGFALRSGARSTLATLWSVSDRSTAELMAEFYQQLSRADRNLTKAEALRQAQIKLLRTPAYNHPYFWAPFVLVGNWL</sequence>
<feature type="domain" description="CHAT" evidence="1">
    <location>
        <begin position="599"/>
        <end position="866"/>
    </location>
</feature>
<dbReference type="Gene3D" id="1.25.40.10">
    <property type="entry name" value="Tetratricopeptide repeat domain"/>
    <property type="match status" value="3"/>
</dbReference>
<dbReference type="AlphaFoldDB" id="A0A8J7AYG3"/>
<dbReference type="SMART" id="SM00028">
    <property type="entry name" value="TPR"/>
    <property type="match status" value="7"/>
</dbReference>
<organism evidence="2 3">
    <name type="scientific">Lusitaniella coriacea LEGE 07157</name>
    <dbReference type="NCBI Taxonomy" id="945747"/>
    <lineage>
        <taxon>Bacteria</taxon>
        <taxon>Bacillati</taxon>
        <taxon>Cyanobacteriota</taxon>
        <taxon>Cyanophyceae</taxon>
        <taxon>Spirulinales</taxon>
        <taxon>Lusitaniellaceae</taxon>
        <taxon>Lusitaniella</taxon>
    </lineage>
</organism>
<dbReference type="InterPro" id="IPR024983">
    <property type="entry name" value="CHAT_dom"/>
</dbReference>
<proteinExistence type="predicted"/>
<dbReference type="Proteomes" id="UP000654482">
    <property type="component" value="Unassembled WGS sequence"/>
</dbReference>
<name>A0A8J7AYG3_9CYAN</name>
<evidence type="ECO:0000313" key="3">
    <source>
        <dbReference type="Proteomes" id="UP000654482"/>
    </source>
</evidence>
<dbReference type="PANTHER" id="PTHR10098:SF112">
    <property type="entry name" value="SLR0380 PROTEIN"/>
    <property type="match status" value="1"/>
</dbReference>
<reference evidence="2" key="1">
    <citation type="submission" date="2020-10" db="EMBL/GenBank/DDBJ databases">
        <authorList>
            <person name="Castelo-Branco R."/>
            <person name="Eusebio N."/>
            <person name="Adriana R."/>
            <person name="Vieira A."/>
            <person name="Brugerolle De Fraissinette N."/>
            <person name="Rezende De Castro R."/>
            <person name="Schneider M.P."/>
            <person name="Vasconcelos V."/>
            <person name="Leao P.N."/>
        </authorList>
    </citation>
    <scope>NUCLEOTIDE SEQUENCE</scope>
    <source>
        <strain evidence="2">LEGE 07157</strain>
    </source>
</reference>
<evidence type="ECO:0000259" key="1">
    <source>
        <dbReference type="Pfam" id="PF12770"/>
    </source>
</evidence>
<protein>
    <submittedName>
        <fullName evidence="2">CHAT domain-containing protein</fullName>
    </submittedName>
</protein>
<evidence type="ECO:0000313" key="2">
    <source>
        <dbReference type="EMBL" id="MBE9114884.1"/>
    </source>
</evidence>
<comment type="caution">
    <text evidence="2">The sequence shown here is derived from an EMBL/GenBank/DDBJ whole genome shotgun (WGS) entry which is preliminary data.</text>
</comment>
<dbReference type="RefSeq" id="WP_194027968.1">
    <property type="nucleotide sequence ID" value="NZ_JADEWZ010000003.1"/>
</dbReference>
<dbReference type="Pfam" id="PF12770">
    <property type="entry name" value="CHAT"/>
    <property type="match status" value="1"/>
</dbReference>
<accession>A0A8J7AYG3</accession>
<keyword evidence="3" id="KW-1185">Reference proteome</keyword>